<evidence type="ECO:0000313" key="2">
    <source>
        <dbReference type="EMBL" id="KAA0064426.1"/>
    </source>
</evidence>
<feature type="signal peptide" evidence="1">
    <location>
        <begin position="1"/>
        <end position="18"/>
    </location>
</feature>
<dbReference type="AlphaFoldDB" id="A0A5D3D9C5"/>
<dbReference type="Proteomes" id="UP000321393">
    <property type="component" value="Unassembled WGS sequence"/>
</dbReference>
<proteinExistence type="predicted"/>
<dbReference type="EMBL" id="SSTD01006426">
    <property type="protein sequence ID" value="TYK20161.1"/>
    <property type="molecule type" value="Genomic_DNA"/>
</dbReference>
<accession>A0A5D3D9C5</accession>
<reference evidence="4 5" key="1">
    <citation type="submission" date="2019-08" db="EMBL/GenBank/DDBJ databases">
        <title>Draft genome sequences of two oriental melons (Cucumis melo L. var makuwa).</title>
        <authorList>
            <person name="Kwon S.-Y."/>
        </authorList>
    </citation>
    <scope>NUCLEOTIDE SEQUENCE [LARGE SCALE GENOMIC DNA]</scope>
    <source>
        <strain evidence="5">cv. Chang Bougi</strain>
        <strain evidence="4">cv. SW 3</strain>
        <tissue evidence="3">Leaf</tissue>
    </source>
</reference>
<protein>
    <submittedName>
        <fullName evidence="3">Uncharacterized protein</fullName>
    </submittedName>
</protein>
<dbReference type="EMBL" id="SSTE01001889">
    <property type="protein sequence ID" value="KAA0064426.1"/>
    <property type="molecule type" value="Genomic_DNA"/>
</dbReference>
<evidence type="ECO:0000313" key="3">
    <source>
        <dbReference type="EMBL" id="TYK20161.1"/>
    </source>
</evidence>
<sequence length="100" mass="10992">MEARLLLLMAVITLLVSGNNKATMGVAVALVDQHPLSNMQEKHRKHLQLLSSPPLRSHLFNALFASKRKSMNFGHNGGVDSIGRRGGVDFWFAAFLSFSS</sequence>
<name>A0A5D3D9C5_CUCMM</name>
<feature type="chain" id="PRO_5042723236" evidence="1">
    <location>
        <begin position="19"/>
        <end position="100"/>
    </location>
</feature>
<comment type="caution">
    <text evidence="3">The sequence shown here is derived from an EMBL/GenBank/DDBJ whole genome shotgun (WGS) entry which is preliminary data.</text>
</comment>
<dbReference type="Proteomes" id="UP000321947">
    <property type="component" value="Unassembled WGS sequence"/>
</dbReference>
<organism evidence="3 5">
    <name type="scientific">Cucumis melo var. makuwa</name>
    <name type="common">Oriental melon</name>
    <dbReference type="NCBI Taxonomy" id="1194695"/>
    <lineage>
        <taxon>Eukaryota</taxon>
        <taxon>Viridiplantae</taxon>
        <taxon>Streptophyta</taxon>
        <taxon>Embryophyta</taxon>
        <taxon>Tracheophyta</taxon>
        <taxon>Spermatophyta</taxon>
        <taxon>Magnoliopsida</taxon>
        <taxon>eudicotyledons</taxon>
        <taxon>Gunneridae</taxon>
        <taxon>Pentapetalae</taxon>
        <taxon>rosids</taxon>
        <taxon>fabids</taxon>
        <taxon>Cucurbitales</taxon>
        <taxon>Cucurbitaceae</taxon>
        <taxon>Benincaseae</taxon>
        <taxon>Cucumis</taxon>
    </lineage>
</organism>
<evidence type="ECO:0000256" key="1">
    <source>
        <dbReference type="SAM" id="SignalP"/>
    </source>
</evidence>
<evidence type="ECO:0000313" key="5">
    <source>
        <dbReference type="Proteomes" id="UP000321947"/>
    </source>
</evidence>
<evidence type="ECO:0000313" key="4">
    <source>
        <dbReference type="Proteomes" id="UP000321393"/>
    </source>
</evidence>
<gene>
    <name evidence="3" type="ORF">E5676_scaffold134G002930</name>
    <name evidence="2" type="ORF">E6C27_scaffold255G001340</name>
</gene>
<keyword evidence="1" id="KW-0732">Signal</keyword>